<sequence>MTSFIVEAHVDRIIHPEWADNPKCVFCLILRNKLPAYILHEDEKVISILDVAPLRPGHTLVIPKIHHKHISELPEEYAAALGLAVTRIAKALTKVLENHGLNVVGNQEYAQAVPHVHYHIIPAPEPDVPRDRSKYKTLVPPTEKEMHMMELEGRTKLGEDFAREFADKIRRELSTTVLSHL</sequence>
<reference evidence="1" key="2">
    <citation type="journal article" date="2020" name="Nat. Commun.">
        <title>Large-scale genome sequencing of mycorrhizal fungi provides insights into the early evolution of symbiotic traits.</title>
        <authorList>
            <person name="Miyauchi S."/>
            <person name="Kiss E."/>
            <person name="Kuo A."/>
            <person name="Drula E."/>
            <person name="Kohler A."/>
            <person name="Sanchez-Garcia M."/>
            <person name="Morin E."/>
            <person name="Andreopoulos B."/>
            <person name="Barry K.W."/>
            <person name="Bonito G."/>
            <person name="Buee M."/>
            <person name="Carver A."/>
            <person name="Chen C."/>
            <person name="Cichocki N."/>
            <person name="Clum A."/>
            <person name="Culley D."/>
            <person name="Crous P.W."/>
            <person name="Fauchery L."/>
            <person name="Girlanda M."/>
            <person name="Hayes R.D."/>
            <person name="Keri Z."/>
            <person name="LaButti K."/>
            <person name="Lipzen A."/>
            <person name="Lombard V."/>
            <person name="Magnuson J."/>
            <person name="Maillard F."/>
            <person name="Murat C."/>
            <person name="Nolan M."/>
            <person name="Ohm R.A."/>
            <person name="Pangilinan J."/>
            <person name="Pereira M.F."/>
            <person name="Perotto S."/>
            <person name="Peter M."/>
            <person name="Pfister S."/>
            <person name="Riley R."/>
            <person name="Sitrit Y."/>
            <person name="Stielow J.B."/>
            <person name="Szollosi G."/>
            <person name="Zifcakova L."/>
            <person name="Stursova M."/>
            <person name="Spatafora J.W."/>
            <person name="Tedersoo L."/>
            <person name="Vaario L.M."/>
            <person name="Yamada A."/>
            <person name="Yan M."/>
            <person name="Wang P."/>
            <person name="Xu J."/>
            <person name="Bruns T."/>
            <person name="Baldrian P."/>
            <person name="Vilgalys R."/>
            <person name="Dunand C."/>
            <person name="Henrissat B."/>
            <person name="Grigoriev I.V."/>
            <person name="Hibbett D."/>
            <person name="Nagy L.G."/>
            <person name="Martin F.M."/>
        </authorList>
    </citation>
    <scope>NUCLEOTIDE SEQUENCE</scope>
    <source>
        <strain evidence="1">P2</strain>
    </source>
</reference>
<gene>
    <name evidence="1" type="ORF">BDM02DRAFT_3102772</name>
</gene>
<accession>A0ACB6Z4K8</accession>
<evidence type="ECO:0000313" key="2">
    <source>
        <dbReference type="Proteomes" id="UP000886501"/>
    </source>
</evidence>
<organism evidence="1 2">
    <name type="scientific">Thelephora ganbajun</name>
    <name type="common">Ganba fungus</name>
    <dbReference type="NCBI Taxonomy" id="370292"/>
    <lineage>
        <taxon>Eukaryota</taxon>
        <taxon>Fungi</taxon>
        <taxon>Dikarya</taxon>
        <taxon>Basidiomycota</taxon>
        <taxon>Agaricomycotina</taxon>
        <taxon>Agaricomycetes</taxon>
        <taxon>Thelephorales</taxon>
        <taxon>Thelephoraceae</taxon>
        <taxon>Thelephora</taxon>
    </lineage>
</organism>
<comment type="caution">
    <text evidence="1">The sequence shown here is derived from an EMBL/GenBank/DDBJ whole genome shotgun (WGS) entry which is preliminary data.</text>
</comment>
<proteinExistence type="predicted"/>
<protein>
    <submittedName>
        <fullName evidence="1">HIT-like protein</fullName>
    </submittedName>
</protein>
<evidence type="ECO:0000313" key="1">
    <source>
        <dbReference type="EMBL" id="KAF9644531.1"/>
    </source>
</evidence>
<dbReference type="EMBL" id="MU118133">
    <property type="protein sequence ID" value="KAF9644531.1"/>
    <property type="molecule type" value="Genomic_DNA"/>
</dbReference>
<name>A0ACB6Z4K8_THEGA</name>
<keyword evidence="2" id="KW-1185">Reference proteome</keyword>
<reference evidence="1" key="1">
    <citation type="submission" date="2019-10" db="EMBL/GenBank/DDBJ databases">
        <authorList>
            <consortium name="DOE Joint Genome Institute"/>
            <person name="Kuo A."/>
            <person name="Miyauchi S."/>
            <person name="Kiss E."/>
            <person name="Drula E."/>
            <person name="Kohler A."/>
            <person name="Sanchez-Garcia M."/>
            <person name="Andreopoulos B."/>
            <person name="Barry K.W."/>
            <person name="Bonito G."/>
            <person name="Buee M."/>
            <person name="Carver A."/>
            <person name="Chen C."/>
            <person name="Cichocki N."/>
            <person name="Clum A."/>
            <person name="Culley D."/>
            <person name="Crous P.W."/>
            <person name="Fauchery L."/>
            <person name="Girlanda M."/>
            <person name="Hayes R."/>
            <person name="Keri Z."/>
            <person name="Labutti K."/>
            <person name="Lipzen A."/>
            <person name="Lombard V."/>
            <person name="Magnuson J."/>
            <person name="Maillard F."/>
            <person name="Morin E."/>
            <person name="Murat C."/>
            <person name="Nolan M."/>
            <person name="Ohm R."/>
            <person name="Pangilinan J."/>
            <person name="Pereira M."/>
            <person name="Perotto S."/>
            <person name="Peter M."/>
            <person name="Riley R."/>
            <person name="Sitrit Y."/>
            <person name="Stielow B."/>
            <person name="Szollosi G."/>
            <person name="Zifcakova L."/>
            <person name="Stursova M."/>
            <person name="Spatafora J.W."/>
            <person name="Tedersoo L."/>
            <person name="Vaario L.-M."/>
            <person name="Yamada A."/>
            <person name="Yan M."/>
            <person name="Wang P."/>
            <person name="Xu J."/>
            <person name="Bruns T."/>
            <person name="Baldrian P."/>
            <person name="Vilgalys R."/>
            <person name="Henrissat B."/>
            <person name="Grigoriev I.V."/>
            <person name="Hibbett D."/>
            <person name="Nagy L.G."/>
            <person name="Martin F.M."/>
        </authorList>
    </citation>
    <scope>NUCLEOTIDE SEQUENCE</scope>
    <source>
        <strain evidence="1">P2</strain>
    </source>
</reference>
<dbReference type="Proteomes" id="UP000886501">
    <property type="component" value="Unassembled WGS sequence"/>
</dbReference>